<dbReference type="PROSITE" id="PS50294">
    <property type="entry name" value="WD_REPEATS_REGION"/>
    <property type="match status" value="4"/>
</dbReference>
<accession>A0A6P7YWA6</accession>
<dbReference type="InterPro" id="IPR015943">
    <property type="entry name" value="WD40/YVTN_repeat-like_dom_sf"/>
</dbReference>
<dbReference type="OrthoDB" id="19711at2759"/>
<dbReference type="GO" id="GO:0046983">
    <property type="term" value="F:protein dimerization activity"/>
    <property type="evidence" value="ECO:0007669"/>
    <property type="project" value="InterPro"/>
</dbReference>
<dbReference type="Pfam" id="PF12937">
    <property type="entry name" value="F-box-like"/>
    <property type="match status" value="1"/>
</dbReference>
<dbReference type="SMART" id="SM00320">
    <property type="entry name" value="WD40"/>
    <property type="match status" value="7"/>
</dbReference>
<feature type="repeat" description="WD" evidence="4">
    <location>
        <begin position="558"/>
        <end position="588"/>
    </location>
</feature>
<dbReference type="SMART" id="SM00256">
    <property type="entry name" value="FBOX"/>
    <property type="match status" value="1"/>
</dbReference>
<dbReference type="Gene3D" id="2.130.10.10">
    <property type="entry name" value="YVTN repeat-like/Quinoprotein amine dehydrogenase"/>
    <property type="match status" value="1"/>
</dbReference>
<dbReference type="AlphaFoldDB" id="A0A6P7YWA6"/>
<dbReference type="Gene3D" id="6.10.250.1840">
    <property type="match status" value="1"/>
</dbReference>
<dbReference type="InParanoid" id="A0A6P7YWA6"/>
<dbReference type="RefSeq" id="XP_030069253.1">
    <property type="nucleotide sequence ID" value="XM_030213393.1"/>
</dbReference>
<dbReference type="CDD" id="cd22183">
    <property type="entry name" value="F-box_FBXW1B"/>
    <property type="match status" value="1"/>
</dbReference>
<dbReference type="PROSITE" id="PS50181">
    <property type="entry name" value="FBOX"/>
    <property type="match status" value="1"/>
</dbReference>
<evidence type="ECO:0000256" key="3">
    <source>
        <dbReference type="ARBA" id="ARBA00022786"/>
    </source>
</evidence>
<sequence length="612" mass="70447">MVFKFVAHQRDRNILVHISPCSVPRSLWLGCSNLVESMCALRCLQSMPSVRCLQNTAVMEESNEDESLKKNTLWQISNGTSSVIVSRKRPSEGNYEKEKDLCIKYFDQWSESDQVEFVEHLISRMCHYQHGHINSYLKPMLQRDFITALPEQGLDHIAENILSYLDARSLCAAELVCKEWQRVISEGMLWKKLIERMVRTDPLWKGLSERRGWDQYLFKNRPTDGPPNSFYRSLYPKIIQDIETIESNWRCGRHNLQRIQCRSENSKGVYCLQYDDDKIISGLRDNSIKLEKIVISRAEEAEGSVGDEKFEKSRSRGRVRFINQSEKFKSETRNWDKTGLECLKILTGHTGSVLCLQYDERVIITGSSDSTVRVWDVNTGEVLNTLIHHNEAVLHLRFCNGLMVTCSKDRSIAVWDMASPTDITLRRVLVGHRAAVNVVDFDDKYIVSASGDRTIKVWSTSTCEFVRTLNGHKRGIACLQYRDRLVVSGSSDNTIRLWDIECGACLRVLEGHEELVRCIRFDNKRIVSGAYDGKIKVWDLQAALDPRAPASTLCLRTLVEHSGRVFRLQFDEFQIISSSHDDTILIWDFLNVPHSAQNETRSPSRTYTYISR</sequence>
<dbReference type="InterPro" id="IPR021977">
    <property type="entry name" value="Beta-TrCP_D"/>
</dbReference>
<feature type="repeat" description="WD" evidence="4">
    <location>
        <begin position="469"/>
        <end position="508"/>
    </location>
</feature>
<dbReference type="GeneID" id="115476819"/>
<dbReference type="PROSITE" id="PS50082">
    <property type="entry name" value="WD_REPEATS_2"/>
    <property type="match status" value="6"/>
</dbReference>
<dbReference type="PANTHER" id="PTHR14604:SF6">
    <property type="entry name" value="F-BOX AND WD REPEAT DOMAIN-CONTAINING 11-B"/>
    <property type="match status" value="1"/>
</dbReference>
<dbReference type="InterPro" id="IPR001680">
    <property type="entry name" value="WD40_rpt"/>
</dbReference>
<keyword evidence="6" id="KW-1185">Reference proteome</keyword>
<dbReference type="Gene3D" id="1.20.1280.50">
    <property type="match status" value="1"/>
</dbReference>
<protein>
    <submittedName>
        <fullName evidence="7">LOW QUALITY PROTEIN: F-box/WD repeat-containing protein 11-like</fullName>
    </submittedName>
</protein>
<evidence type="ECO:0000256" key="1">
    <source>
        <dbReference type="ARBA" id="ARBA00022574"/>
    </source>
</evidence>
<dbReference type="InterPro" id="IPR001810">
    <property type="entry name" value="F-box_dom"/>
</dbReference>
<evidence type="ECO:0000313" key="6">
    <source>
        <dbReference type="Proteomes" id="UP000515156"/>
    </source>
</evidence>
<dbReference type="CDD" id="cd00200">
    <property type="entry name" value="WD40"/>
    <property type="match status" value="1"/>
</dbReference>
<dbReference type="KEGG" id="muo:115476819"/>
<dbReference type="PANTHER" id="PTHR14604">
    <property type="entry name" value="WD40 REPEAT PF20"/>
    <property type="match status" value="1"/>
</dbReference>
<feature type="repeat" description="WD" evidence="4">
    <location>
        <begin position="509"/>
        <end position="541"/>
    </location>
</feature>
<feature type="domain" description="F-box" evidence="5">
    <location>
        <begin position="155"/>
        <end position="193"/>
    </location>
</feature>
<evidence type="ECO:0000259" key="5">
    <source>
        <dbReference type="PROSITE" id="PS50181"/>
    </source>
</evidence>
<gene>
    <name evidence="7" type="primary">LOC115476819</name>
</gene>
<proteinExistence type="predicted"/>
<dbReference type="Pfam" id="PF00400">
    <property type="entry name" value="WD40"/>
    <property type="match status" value="6"/>
</dbReference>
<reference evidence="7" key="1">
    <citation type="submission" date="2025-08" db="UniProtKB">
        <authorList>
            <consortium name="RefSeq"/>
        </authorList>
    </citation>
    <scope>IDENTIFICATION</scope>
</reference>
<dbReference type="InterPro" id="IPR036322">
    <property type="entry name" value="WD40_repeat_dom_sf"/>
</dbReference>
<dbReference type="Proteomes" id="UP000515156">
    <property type="component" value="Chromosome 8"/>
</dbReference>
<dbReference type="PROSITE" id="PS00678">
    <property type="entry name" value="WD_REPEATS_1"/>
    <property type="match status" value="4"/>
</dbReference>
<keyword evidence="1 4" id="KW-0853">WD repeat</keyword>
<dbReference type="InterPro" id="IPR020472">
    <property type="entry name" value="WD40_PAC1"/>
</dbReference>
<evidence type="ECO:0000256" key="4">
    <source>
        <dbReference type="PROSITE-ProRule" id="PRU00221"/>
    </source>
</evidence>
<evidence type="ECO:0000256" key="2">
    <source>
        <dbReference type="ARBA" id="ARBA00022737"/>
    </source>
</evidence>
<feature type="repeat" description="WD" evidence="4">
    <location>
        <begin position="346"/>
        <end position="385"/>
    </location>
</feature>
<dbReference type="SUPFAM" id="SSF50978">
    <property type="entry name" value="WD40 repeat-like"/>
    <property type="match status" value="1"/>
</dbReference>
<feature type="repeat" description="WD" evidence="4">
    <location>
        <begin position="386"/>
        <end position="425"/>
    </location>
</feature>
<dbReference type="SMART" id="SM01028">
    <property type="entry name" value="Beta-TrCP_D"/>
    <property type="match status" value="1"/>
</dbReference>
<keyword evidence="2" id="KW-0677">Repeat</keyword>
<dbReference type="PRINTS" id="PR00320">
    <property type="entry name" value="GPROTEINBRPT"/>
</dbReference>
<evidence type="ECO:0000313" key="7">
    <source>
        <dbReference type="RefSeq" id="XP_030069253.1"/>
    </source>
</evidence>
<dbReference type="InterPro" id="IPR019775">
    <property type="entry name" value="WD40_repeat_CS"/>
</dbReference>
<dbReference type="InterPro" id="IPR036047">
    <property type="entry name" value="F-box-like_dom_sf"/>
</dbReference>
<name>A0A6P7YWA6_9AMPH</name>
<dbReference type="Pfam" id="PF12125">
    <property type="entry name" value="Beta-TrCP_D"/>
    <property type="match status" value="1"/>
</dbReference>
<dbReference type="InterPro" id="IPR050995">
    <property type="entry name" value="WD-F-box_domain-protein"/>
</dbReference>
<dbReference type="FunFam" id="1.20.1280.50:FF:000001">
    <property type="entry name" value="F-box/WD repeat-containing protein 11 isoform X2"/>
    <property type="match status" value="1"/>
</dbReference>
<dbReference type="FunCoup" id="A0A6P7YWA6">
    <property type="interactions" value="2670"/>
</dbReference>
<feature type="repeat" description="WD" evidence="4">
    <location>
        <begin position="429"/>
        <end position="468"/>
    </location>
</feature>
<keyword evidence="3" id="KW-0833">Ubl conjugation pathway</keyword>
<organism evidence="6 7">
    <name type="scientific">Microcaecilia unicolor</name>
    <dbReference type="NCBI Taxonomy" id="1415580"/>
    <lineage>
        <taxon>Eukaryota</taxon>
        <taxon>Metazoa</taxon>
        <taxon>Chordata</taxon>
        <taxon>Craniata</taxon>
        <taxon>Vertebrata</taxon>
        <taxon>Euteleostomi</taxon>
        <taxon>Amphibia</taxon>
        <taxon>Gymnophiona</taxon>
        <taxon>Siphonopidae</taxon>
        <taxon>Microcaecilia</taxon>
    </lineage>
</organism>
<dbReference type="SUPFAM" id="SSF81383">
    <property type="entry name" value="F-box domain"/>
    <property type="match status" value="1"/>
</dbReference>